<keyword evidence="1" id="KW-0175">Coiled coil</keyword>
<proteinExistence type="predicted"/>
<keyword evidence="2" id="KW-0812">Transmembrane</keyword>
<dbReference type="InterPro" id="IPR000700">
    <property type="entry name" value="PAS-assoc_C"/>
</dbReference>
<dbReference type="Pfam" id="PF13185">
    <property type="entry name" value="GAF_2"/>
    <property type="match status" value="1"/>
</dbReference>
<feature type="coiled-coil region" evidence="1">
    <location>
        <begin position="588"/>
        <end position="615"/>
    </location>
</feature>
<feature type="domain" description="PAC" evidence="4">
    <location>
        <begin position="545"/>
        <end position="597"/>
    </location>
</feature>
<dbReference type="InterPro" id="IPR013656">
    <property type="entry name" value="PAS_4"/>
</dbReference>
<dbReference type="InterPro" id="IPR035965">
    <property type="entry name" value="PAS-like_dom_sf"/>
</dbReference>
<dbReference type="Pfam" id="PF08448">
    <property type="entry name" value="PAS_4"/>
    <property type="match status" value="1"/>
</dbReference>
<protein>
    <recommendedName>
        <fullName evidence="7">PAS domain S-box protein</fullName>
    </recommendedName>
</protein>
<dbReference type="SMART" id="SM00086">
    <property type="entry name" value="PAC"/>
    <property type="match status" value="1"/>
</dbReference>
<organism evidence="5 6">
    <name type="scientific">endosymbiont of Escarpia spicata</name>
    <dbReference type="NCBI Taxonomy" id="2200908"/>
    <lineage>
        <taxon>Bacteria</taxon>
        <taxon>Pseudomonadati</taxon>
        <taxon>Pseudomonadota</taxon>
        <taxon>Gammaproteobacteria</taxon>
        <taxon>sulfur-oxidizing symbionts</taxon>
    </lineage>
</organism>
<dbReference type="Proteomes" id="UP000254771">
    <property type="component" value="Unassembled WGS sequence"/>
</dbReference>
<keyword evidence="6" id="KW-1185">Reference proteome</keyword>
<feature type="transmembrane region" description="Helical" evidence="2">
    <location>
        <begin position="127"/>
        <end position="149"/>
    </location>
</feature>
<dbReference type="InterPro" id="IPR029016">
    <property type="entry name" value="GAF-like_dom_sf"/>
</dbReference>
<name>A0A370DQ52_9GAMM</name>
<reference evidence="5 6" key="1">
    <citation type="journal article" date="2018" name="ISME J.">
        <title>Endosymbiont genomes yield clues of tubeworm success.</title>
        <authorList>
            <person name="Li Y."/>
            <person name="Liles M.R."/>
            <person name="Halanych K.M."/>
        </authorList>
    </citation>
    <scope>NUCLEOTIDE SEQUENCE [LARGE SCALE GENOMIC DNA]</scope>
    <source>
        <strain evidence="5">A1462</strain>
    </source>
</reference>
<comment type="caution">
    <text evidence="5">The sequence shown here is derived from an EMBL/GenBank/DDBJ whole genome shotgun (WGS) entry which is preliminary data.</text>
</comment>
<keyword evidence="2" id="KW-1133">Transmembrane helix</keyword>
<dbReference type="Gene3D" id="3.30.450.20">
    <property type="entry name" value="PAS domain"/>
    <property type="match status" value="3"/>
</dbReference>
<dbReference type="InterPro" id="IPR000014">
    <property type="entry name" value="PAS"/>
</dbReference>
<dbReference type="InterPro" id="IPR003018">
    <property type="entry name" value="GAF"/>
</dbReference>
<dbReference type="GO" id="GO:0006355">
    <property type="term" value="P:regulation of DNA-templated transcription"/>
    <property type="evidence" value="ECO:0007669"/>
    <property type="project" value="InterPro"/>
</dbReference>
<dbReference type="PROSITE" id="PS50112">
    <property type="entry name" value="PAS"/>
    <property type="match status" value="3"/>
</dbReference>
<dbReference type="InterPro" id="IPR013767">
    <property type="entry name" value="PAS_fold"/>
</dbReference>
<dbReference type="CDD" id="cd00130">
    <property type="entry name" value="PAS"/>
    <property type="match status" value="2"/>
</dbReference>
<dbReference type="PROSITE" id="PS50113">
    <property type="entry name" value="PAC"/>
    <property type="match status" value="2"/>
</dbReference>
<feature type="domain" description="PAS" evidence="3">
    <location>
        <begin position="616"/>
        <end position="657"/>
    </location>
</feature>
<evidence type="ECO:0000313" key="5">
    <source>
        <dbReference type="EMBL" id="RDH86685.1"/>
    </source>
</evidence>
<dbReference type="SMART" id="SM00091">
    <property type="entry name" value="PAS"/>
    <property type="match status" value="2"/>
</dbReference>
<evidence type="ECO:0000256" key="1">
    <source>
        <dbReference type="SAM" id="Coils"/>
    </source>
</evidence>
<dbReference type="PANTHER" id="PTHR44757">
    <property type="entry name" value="DIGUANYLATE CYCLASE DGCP"/>
    <property type="match status" value="1"/>
</dbReference>
<dbReference type="Pfam" id="PF13188">
    <property type="entry name" value="PAS_8"/>
    <property type="match status" value="1"/>
</dbReference>
<dbReference type="AlphaFoldDB" id="A0A370DQ52"/>
<keyword evidence="2" id="KW-0472">Membrane</keyword>
<dbReference type="SUPFAM" id="SSF55785">
    <property type="entry name" value="PYP-like sensor domain (PAS domain)"/>
    <property type="match status" value="3"/>
</dbReference>
<evidence type="ECO:0000259" key="4">
    <source>
        <dbReference type="PROSITE" id="PS50113"/>
    </source>
</evidence>
<feature type="domain" description="PAC" evidence="4">
    <location>
        <begin position="246"/>
        <end position="297"/>
    </location>
</feature>
<dbReference type="Gene3D" id="3.30.450.40">
    <property type="match status" value="1"/>
</dbReference>
<dbReference type="PANTHER" id="PTHR44757:SF2">
    <property type="entry name" value="BIOFILM ARCHITECTURE MAINTENANCE PROTEIN MBAA"/>
    <property type="match status" value="1"/>
</dbReference>
<sequence>MSAPPIINPKGDKVGIDLVAFDTNRISDTIQDFTRRQQSRGSVQIGTLGPAGVEYYFASGEAEKSDIRGFLDSEVHETQAGTIEGLHIVETVQGDSIIVHQKIDDSAWVLLFFDQANDFYAPARTHAAYVGFAVSILVLIGIFLTLRLVRPLVDHISLENDRNRKLLDKVQVSEERLQSILDNTSSVIYLKDCDGKYLLINRRFEELFHLSREEIFGKTDFEVFPQETADAFRAVDNKVLETEELLELDEQAPHDDGNHDYLSIKFPLHDVTGKIYGLCGISTDITARKRLEQREQLRLKILEKMAQDEPLKQVLETLVQLVESEMPGALCSVLLLDESGQHLLNGAAPSLPDFYNEAIHGTEIGSGVGSCGTAAYENRQVIVDDIQQHPYWQPYAKLAARADLAACWSEPIRDRQGKILGTFAMYYHEPRAPQVSEIELITQLAHLAGISIEHHANEKALHASEEGLRAERDFVDAVVEAAGSIIVVMDRDGKIVRFNHAAEEITGYSFEEIQGRPIWECLIPEEIREDVEGVFNNLTAGNIVGNYENEWLMKDGSRRLFHWRNTVLQDAGGKVTYVVSQGYDITDIRKTQRALAQHKDKLEQLVKERTAELEEITAYNRTLFETSPIGLVLCDMEGRLVDVNPAYLRIIGYDENEAKTISY</sequence>
<dbReference type="EMBL" id="QFXE01000008">
    <property type="protein sequence ID" value="RDH86685.1"/>
    <property type="molecule type" value="Genomic_DNA"/>
</dbReference>
<evidence type="ECO:0000256" key="2">
    <source>
        <dbReference type="SAM" id="Phobius"/>
    </source>
</evidence>
<dbReference type="Pfam" id="PF00989">
    <property type="entry name" value="PAS"/>
    <property type="match status" value="1"/>
</dbReference>
<evidence type="ECO:0000313" key="6">
    <source>
        <dbReference type="Proteomes" id="UP000254771"/>
    </source>
</evidence>
<dbReference type="NCBIfam" id="TIGR00229">
    <property type="entry name" value="sensory_box"/>
    <property type="match status" value="3"/>
</dbReference>
<feature type="domain" description="PAS" evidence="3">
    <location>
        <begin position="471"/>
        <end position="542"/>
    </location>
</feature>
<dbReference type="SUPFAM" id="SSF55781">
    <property type="entry name" value="GAF domain-like"/>
    <property type="match status" value="1"/>
</dbReference>
<dbReference type="SMART" id="SM00065">
    <property type="entry name" value="GAF"/>
    <property type="match status" value="1"/>
</dbReference>
<accession>A0A370DQ52</accession>
<feature type="domain" description="PAS" evidence="3">
    <location>
        <begin position="173"/>
        <end position="243"/>
    </location>
</feature>
<dbReference type="InterPro" id="IPR052155">
    <property type="entry name" value="Biofilm_reg_signaling"/>
</dbReference>
<evidence type="ECO:0000259" key="3">
    <source>
        <dbReference type="PROSITE" id="PS50112"/>
    </source>
</evidence>
<gene>
    <name evidence="5" type="ORF">DIZ78_07210</name>
</gene>
<evidence type="ECO:0008006" key="7">
    <source>
        <dbReference type="Google" id="ProtNLM"/>
    </source>
</evidence>
<dbReference type="InterPro" id="IPR001610">
    <property type="entry name" value="PAC"/>
</dbReference>